<dbReference type="Proteomes" id="UP000886879">
    <property type="component" value="Unassembled WGS sequence"/>
</dbReference>
<gene>
    <name evidence="1" type="ORF">IAD31_08925</name>
</gene>
<name>A0A9D0YT98_9FIRM</name>
<reference evidence="1" key="1">
    <citation type="submission" date="2020-10" db="EMBL/GenBank/DDBJ databases">
        <authorList>
            <person name="Gilroy R."/>
        </authorList>
    </citation>
    <scope>NUCLEOTIDE SEQUENCE</scope>
    <source>
        <strain evidence="1">ChiGjej2B2-12916</strain>
    </source>
</reference>
<dbReference type="AlphaFoldDB" id="A0A9D0YT98"/>
<proteinExistence type="predicted"/>
<dbReference type="Gene3D" id="1.10.132.80">
    <property type="match status" value="1"/>
</dbReference>
<organism evidence="1 2">
    <name type="scientific">Candidatus Enterenecus faecium</name>
    <dbReference type="NCBI Taxonomy" id="2840780"/>
    <lineage>
        <taxon>Bacteria</taxon>
        <taxon>Bacillati</taxon>
        <taxon>Bacillota</taxon>
        <taxon>Clostridia</taxon>
        <taxon>Eubacteriales</taxon>
        <taxon>Candidatus Enterenecus</taxon>
    </lineage>
</organism>
<dbReference type="EMBL" id="DVFO01000096">
    <property type="protein sequence ID" value="HIQ61697.1"/>
    <property type="molecule type" value="Genomic_DNA"/>
</dbReference>
<protein>
    <submittedName>
        <fullName evidence="1">Uncharacterized protein</fullName>
    </submittedName>
</protein>
<accession>A0A9D0YT98</accession>
<sequence length="180" mass="20607">MAARQRQTSTSKALMRQVRQYLDSISRTVDVTELQPTGEVDKKGNPICERKPVYNDRGEIIRTREYVIPPTLTGICLHLGITPGKWKQWCDHQAYPELEEATEWVTGILQAWSEEQLLTRKDVKGVVFHLQNNYGYAQKVEVEAGPQTRAAQSLTTQEKLALLQELWEEGQGELPEHHEP</sequence>
<comment type="caution">
    <text evidence="1">The sequence shown here is derived from an EMBL/GenBank/DDBJ whole genome shotgun (WGS) entry which is preliminary data.</text>
</comment>
<evidence type="ECO:0000313" key="2">
    <source>
        <dbReference type="Proteomes" id="UP000886879"/>
    </source>
</evidence>
<reference evidence="1" key="2">
    <citation type="journal article" date="2021" name="PeerJ">
        <title>Extensive microbial diversity within the chicken gut microbiome revealed by metagenomics and culture.</title>
        <authorList>
            <person name="Gilroy R."/>
            <person name="Ravi A."/>
            <person name="Getino M."/>
            <person name="Pursley I."/>
            <person name="Horton D.L."/>
            <person name="Alikhan N.F."/>
            <person name="Baker D."/>
            <person name="Gharbi K."/>
            <person name="Hall N."/>
            <person name="Watson M."/>
            <person name="Adriaenssens E.M."/>
            <person name="Foster-Nyarko E."/>
            <person name="Jarju S."/>
            <person name="Secka A."/>
            <person name="Antonio M."/>
            <person name="Oren A."/>
            <person name="Chaudhuri R.R."/>
            <person name="La Ragione R."/>
            <person name="Hildebrand F."/>
            <person name="Pallen M.J."/>
        </authorList>
    </citation>
    <scope>NUCLEOTIDE SEQUENCE</scope>
    <source>
        <strain evidence="1">ChiGjej2B2-12916</strain>
    </source>
</reference>
<evidence type="ECO:0000313" key="1">
    <source>
        <dbReference type="EMBL" id="HIQ61697.1"/>
    </source>
</evidence>